<dbReference type="AlphaFoldDB" id="A0A5C5TUN7"/>
<accession>A0A5C5TUN7</accession>
<dbReference type="Pfam" id="PF22752">
    <property type="entry name" value="DUF488-N3i"/>
    <property type="match status" value="1"/>
</dbReference>
<gene>
    <name evidence="1" type="ORF">FQY79_11420</name>
</gene>
<sequence>MDIRLKRAYEPPARADGARILVERLWPRGVGKEALALDLWLKDIAPSPGLRQWYGHEPSRFEEFVRRYHAELEANAAAVEELRDWLRRGRTTFVYAARDPVMNSARVLRDWLLAR</sequence>
<dbReference type="EMBL" id="VOHE01000006">
    <property type="protein sequence ID" value="TWT17923.1"/>
    <property type="molecule type" value="Genomic_DNA"/>
</dbReference>
<evidence type="ECO:0000313" key="1">
    <source>
        <dbReference type="EMBL" id="TWT17923.1"/>
    </source>
</evidence>
<dbReference type="Proteomes" id="UP000315949">
    <property type="component" value="Unassembled WGS sequence"/>
</dbReference>
<keyword evidence="2" id="KW-1185">Reference proteome</keyword>
<dbReference type="PANTHER" id="PTHR36849:SF1">
    <property type="entry name" value="CYTOPLASMIC PROTEIN"/>
    <property type="match status" value="1"/>
</dbReference>
<comment type="caution">
    <text evidence="1">The sequence shown here is derived from an EMBL/GenBank/DDBJ whole genome shotgun (WGS) entry which is preliminary data.</text>
</comment>
<evidence type="ECO:0000313" key="2">
    <source>
        <dbReference type="Proteomes" id="UP000315949"/>
    </source>
</evidence>
<proteinExistence type="predicted"/>
<dbReference type="InterPro" id="IPR052552">
    <property type="entry name" value="YeaO-like"/>
</dbReference>
<dbReference type="OrthoDB" id="9790745at2"/>
<dbReference type="RefSeq" id="WP_027071944.1">
    <property type="nucleotide sequence ID" value="NZ_VOHE01000006.1"/>
</dbReference>
<dbReference type="PANTHER" id="PTHR36849">
    <property type="entry name" value="CYTOPLASMIC PROTEIN-RELATED"/>
    <property type="match status" value="1"/>
</dbReference>
<reference evidence="1 2" key="1">
    <citation type="submission" date="2019-07" db="EMBL/GenBank/DDBJ databases">
        <title>Luteimonas sp. YD-1 nov., isolated from acidic soil.</title>
        <authorList>
            <person name="Zhou J."/>
        </authorList>
    </citation>
    <scope>NUCLEOTIDE SEQUENCE [LARGE SCALE GENOMIC DNA]</scope>
    <source>
        <strain evidence="1 2">YD-1</strain>
    </source>
</reference>
<protein>
    <submittedName>
        <fullName evidence="1">DUF488 family protein</fullName>
    </submittedName>
</protein>
<name>A0A5C5TUN7_9GAMM</name>
<organism evidence="1 2">
    <name type="scientific">Luteimonas wenzhouensis</name>
    <dbReference type="NCBI Taxonomy" id="2599615"/>
    <lineage>
        <taxon>Bacteria</taxon>
        <taxon>Pseudomonadati</taxon>
        <taxon>Pseudomonadota</taxon>
        <taxon>Gammaproteobacteria</taxon>
        <taxon>Lysobacterales</taxon>
        <taxon>Lysobacteraceae</taxon>
        <taxon>Luteimonas</taxon>
    </lineage>
</organism>